<evidence type="ECO:0000313" key="1">
    <source>
        <dbReference type="EMBL" id="MFC4788628.1"/>
    </source>
</evidence>
<keyword evidence="2" id="KW-1185">Reference proteome</keyword>
<proteinExistence type="predicted"/>
<dbReference type="RefSeq" id="WP_382431224.1">
    <property type="nucleotide sequence ID" value="NZ_JBHSHJ010000003.1"/>
</dbReference>
<protein>
    <submittedName>
        <fullName evidence="1">Uncharacterized protein</fullName>
    </submittedName>
</protein>
<comment type="caution">
    <text evidence="1">The sequence shown here is derived from an EMBL/GenBank/DDBJ whole genome shotgun (WGS) entry which is preliminary data.</text>
</comment>
<accession>A0ABV9QBU2</accession>
<dbReference type="EMBL" id="JBHSHJ010000003">
    <property type="protein sequence ID" value="MFC4788628.1"/>
    <property type="molecule type" value="Genomic_DNA"/>
</dbReference>
<name>A0ABV9QBU2_9BURK</name>
<gene>
    <name evidence="1" type="ORF">ACFO6X_06470</name>
</gene>
<dbReference type="Gene3D" id="3.30.70.2330">
    <property type="match status" value="1"/>
</dbReference>
<organism evidence="1 2">
    <name type="scientific">Giesbergeria sinuosa</name>
    <dbReference type="NCBI Taxonomy" id="80883"/>
    <lineage>
        <taxon>Bacteria</taxon>
        <taxon>Pseudomonadati</taxon>
        <taxon>Pseudomonadota</taxon>
        <taxon>Betaproteobacteria</taxon>
        <taxon>Burkholderiales</taxon>
        <taxon>Comamonadaceae</taxon>
        <taxon>Giesbergeria</taxon>
    </lineage>
</organism>
<evidence type="ECO:0000313" key="2">
    <source>
        <dbReference type="Proteomes" id="UP001596001"/>
    </source>
</evidence>
<dbReference type="Proteomes" id="UP001596001">
    <property type="component" value="Unassembled WGS sequence"/>
</dbReference>
<sequence length="241" mass="27346">MDTLKNYGHFESTMCFKIEAVGTSHYRSRISKLAQNPVGKRALSFFIAYLVLDNKNPYDSNAVKVVIEGKTVAHLSREYAKTYRSYISDLPKYVEHISVAAAITNGMTTPDGGEYEYTIELDIPDSLKIYLSSKPQADEPVRRFGYANPQPDEDGNVEVTVWMPVSDPKDLHESLSVEEWTKDSWDTVNYYVDNRQRAGVGFKIYELPKQEYAKIFGNGPTVAKLTLGKNRFAVLRIEPVR</sequence>
<reference evidence="2" key="1">
    <citation type="journal article" date="2019" name="Int. J. Syst. Evol. Microbiol.">
        <title>The Global Catalogue of Microorganisms (GCM) 10K type strain sequencing project: providing services to taxonomists for standard genome sequencing and annotation.</title>
        <authorList>
            <consortium name="The Broad Institute Genomics Platform"/>
            <consortium name="The Broad Institute Genome Sequencing Center for Infectious Disease"/>
            <person name="Wu L."/>
            <person name="Ma J."/>
        </authorList>
    </citation>
    <scope>NUCLEOTIDE SEQUENCE [LARGE SCALE GENOMIC DNA]</scope>
    <source>
        <strain evidence="2">CCUG 49452</strain>
    </source>
</reference>